<dbReference type="EMBL" id="VYZN01000020">
    <property type="protein sequence ID" value="KAE9536802.1"/>
    <property type="molecule type" value="Genomic_DNA"/>
</dbReference>
<keyword evidence="2" id="KW-1185">Reference proteome</keyword>
<comment type="caution">
    <text evidence="1">The sequence shown here is derived from an EMBL/GenBank/DDBJ whole genome shotgun (WGS) entry which is preliminary data.</text>
</comment>
<evidence type="ECO:0000313" key="2">
    <source>
        <dbReference type="Proteomes" id="UP000475862"/>
    </source>
</evidence>
<accession>A0A6G0TPZ0</accession>
<protein>
    <submittedName>
        <fullName evidence="1">Uncharacterized protein</fullName>
    </submittedName>
</protein>
<reference evidence="1 2" key="1">
    <citation type="submission" date="2019-08" db="EMBL/GenBank/DDBJ databases">
        <title>The genome of the soybean aphid Biotype 1, its phylome, world population structure and adaptation to the North American continent.</title>
        <authorList>
            <person name="Giordano R."/>
            <person name="Donthu R.K."/>
            <person name="Hernandez A.G."/>
            <person name="Wright C.L."/>
            <person name="Zimin A.V."/>
        </authorList>
    </citation>
    <scope>NUCLEOTIDE SEQUENCE [LARGE SCALE GENOMIC DNA]</scope>
    <source>
        <tissue evidence="1">Whole aphids</tissue>
    </source>
</reference>
<gene>
    <name evidence="1" type="ORF">AGLY_006864</name>
</gene>
<organism evidence="1 2">
    <name type="scientific">Aphis glycines</name>
    <name type="common">Soybean aphid</name>
    <dbReference type="NCBI Taxonomy" id="307491"/>
    <lineage>
        <taxon>Eukaryota</taxon>
        <taxon>Metazoa</taxon>
        <taxon>Ecdysozoa</taxon>
        <taxon>Arthropoda</taxon>
        <taxon>Hexapoda</taxon>
        <taxon>Insecta</taxon>
        <taxon>Pterygota</taxon>
        <taxon>Neoptera</taxon>
        <taxon>Paraneoptera</taxon>
        <taxon>Hemiptera</taxon>
        <taxon>Sternorrhyncha</taxon>
        <taxon>Aphidomorpha</taxon>
        <taxon>Aphidoidea</taxon>
        <taxon>Aphididae</taxon>
        <taxon>Aphidini</taxon>
        <taxon>Aphis</taxon>
        <taxon>Aphis</taxon>
    </lineage>
</organism>
<proteinExistence type="predicted"/>
<evidence type="ECO:0000313" key="1">
    <source>
        <dbReference type="EMBL" id="KAE9536802.1"/>
    </source>
</evidence>
<dbReference type="OrthoDB" id="6595432at2759"/>
<dbReference type="AlphaFoldDB" id="A0A6G0TPZ0"/>
<dbReference type="Proteomes" id="UP000475862">
    <property type="component" value="Unassembled WGS sequence"/>
</dbReference>
<sequence length="243" mass="28179">MLNSNNNYLSFIEKGSQTNDVGMNLTETPNDDYLQECNTSKVFFNFKEKYNRNNLIKNDDENDSLRSLHLLNQQNQQTSYPVEEDTKSDVTDTNNLKHFNMHPTCTLNTHNKNYFNLLTKKLNPNNDESNGVTRNESIITEPIIQSGQSTRRKNNCVTESWREINHVDKIKLTALLFQMKSLNSEIMPFVNLHALANPFLQIPIQVCRIANSINLNMAEVLCRKRTEVSIISWMITTQNKYKI</sequence>
<name>A0A6G0TPZ0_APHGL</name>